<name>A0ABR1ZKE5_9ROSI</name>
<keyword evidence="1 3" id="KW-0813">Transport</keyword>
<dbReference type="InterPro" id="IPR007191">
    <property type="entry name" value="Sec8_exocyst_N"/>
</dbReference>
<keyword evidence="4" id="KW-0175">Coiled coil</keyword>
<reference evidence="7 8" key="1">
    <citation type="journal article" date="2024" name="G3 (Bethesda)">
        <title>Genome assembly of Hibiscus sabdariffa L. provides insights into metabolisms of medicinal natural products.</title>
        <authorList>
            <person name="Kim T."/>
        </authorList>
    </citation>
    <scope>NUCLEOTIDE SEQUENCE [LARGE SCALE GENOMIC DNA]</scope>
    <source>
        <strain evidence="7">TK-2024</strain>
        <tissue evidence="7">Old leaves</tissue>
    </source>
</reference>
<dbReference type="PANTHER" id="PTHR14146:SF0">
    <property type="entry name" value="EXOCYST COMPLEX COMPONENT 4"/>
    <property type="match status" value="1"/>
</dbReference>
<dbReference type="PANTHER" id="PTHR14146">
    <property type="entry name" value="EXOCYST COMPLEX COMPONENT 4"/>
    <property type="match status" value="1"/>
</dbReference>
<comment type="similarity">
    <text evidence="3">Belongs to the SEC8 family.</text>
</comment>
<sequence>MWDVVSNIGNRVAGKSREASLHVENLEDSTTVVRSMKECRFPIVDELINDIMDSLTSVPVKHLRRGLVDHLDSNLTTINRSWGPMSWGYGSRLFEMGMFDRFPVPKEKAHLIGELSRVDECWNATRFDSLPHVVRILTSRNREGELEILKEQIDVVEEVVDEVVHTYHGGFNKAIQNYSQILRLFSESSESIDVLKDDLAEAKRRLSARNKQLHQLWYRSVTLRHIISSLDQIEGIAQVPARIEKLISDKQFYAAVQLHIQSALMLEREGLQSVGALQDIRSELAKLHGKLFYKVLEDLHAHLYNKGEYSSVASSLLEKDDEVPTTTAVAIVDGSYRMGSINGGSPYDGHTDNGSSEPNGEKLNGGDGKDGRALSHKIPVWLFNSTPDEFVETIKKSDAPLHVKYLQTMVECLGLLHKVPAAGALMCQRLRPTVHEIITSRIKAHAHFINSSRSGIDQVTRTGTTSLQFLKGQLESYQLSKQKRQHGMSLAGTLLAVSPVSPVMAPTGKSQVAAKELLDSILDCLVRIFGNHVVVGELIESKSSLQSDMRNLKSMSTDGNLDFEASQVIGRYSIGFSLTVLQSEIQQLICEILRATPEAASADAAVQTARLANMGPSKEKRQVTNDGSEDGLTFSFRFTDATSSGPNQGANLIRQGWSKKGSNVLQEGYGTAAVLPEQGIYLAASIYRPVHQFTDRIASMLPKKNSQLGNDGLLSFVETFVKDHLLPTMFVDYRKSVQQAISSKFRPAAFRPRAHPNATYASSIEKGRPVLQGLVLAWAQAMPKFAAELMKHVQTFLERTFERCRTSYTEAVLEKQSYMVIGRHDIDKLMRRDPASACLPSAPVQLNVRNSSYESFSTDVESEPSDLLLNLRPIKQENLIRDNNKLVLLASLSDSLEYVADSIERQVLSSHLSWYLVPIRKFSAVSYILHISNATCRLVQVMPVSANQMDNGMPSRTSSSPSQALTSFANEYRKLAIDCLKVLRVEMQLETIFHLQQMTHREYLENQDAEEPDDFVNLLAAQITRRDEEIAPFVAGAKRNYIFGGICSIAANASIKALVDIKSINLFGVQQICRNAIALEQSLAAIPSIDGEAIQQKLEHVRSYYELLNMKFEARYLNS</sequence>
<keyword evidence="8" id="KW-1185">Reference proteome</keyword>
<feature type="domain" description="Exocyst complex component Sec8 N-terminal" evidence="6">
    <location>
        <begin position="114"/>
        <end position="246"/>
    </location>
</feature>
<organism evidence="7 8">
    <name type="scientific">Hibiscus sabdariffa</name>
    <name type="common">roselle</name>
    <dbReference type="NCBI Taxonomy" id="183260"/>
    <lineage>
        <taxon>Eukaryota</taxon>
        <taxon>Viridiplantae</taxon>
        <taxon>Streptophyta</taxon>
        <taxon>Embryophyta</taxon>
        <taxon>Tracheophyta</taxon>
        <taxon>Spermatophyta</taxon>
        <taxon>Magnoliopsida</taxon>
        <taxon>eudicotyledons</taxon>
        <taxon>Gunneridae</taxon>
        <taxon>Pentapetalae</taxon>
        <taxon>rosids</taxon>
        <taxon>malvids</taxon>
        <taxon>Malvales</taxon>
        <taxon>Malvaceae</taxon>
        <taxon>Malvoideae</taxon>
        <taxon>Hibiscus</taxon>
    </lineage>
</organism>
<evidence type="ECO:0000256" key="3">
    <source>
        <dbReference type="RuleBase" id="RU367079"/>
    </source>
</evidence>
<evidence type="ECO:0000313" key="7">
    <source>
        <dbReference type="EMBL" id="KAK8481020.1"/>
    </source>
</evidence>
<dbReference type="InterPro" id="IPR039682">
    <property type="entry name" value="Sec8/EXOC4"/>
</dbReference>
<dbReference type="Pfam" id="PF04048">
    <property type="entry name" value="Sec8_N"/>
    <property type="match status" value="1"/>
</dbReference>
<evidence type="ECO:0000256" key="5">
    <source>
        <dbReference type="SAM" id="MobiDB-lite"/>
    </source>
</evidence>
<evidence type="ECO:0000256" key="1">
    <source>
        <dbReference type="ARBA" id="ARBA00022448"/>
    </source>
</evidence>
<feature type="region of interest" description="Disordered" evidence="5">
    <location>
        <begin position="342"/>
        <end position="370"/>
    </location>
</feature>
<protein>
    <recommendedName>
        <fullName evidence="3">Exocyst complex component Sec8</fullName>
    </recommendedName>
</protein>
<evidence type="ECO:0000259" key="6">
    <source>
        <dbReference type="Pfam" id="PF04048"/>
    </source>
</evidence>
<comment type="caution">
    <text evidence="7">The sequence shown here is derived from an EMBL/GenBank/DDBJ whole genome shotgun (WGS) entry which is preliminary data.</text>
</comment>
<evidence type="ECO:0000256" key="2">
    <source>
        <dbReference type="ARBA" id="ARBA00022483"/>
    </source>
</evidence>
<accession>A0ABR1ZKE5</accession>
<feature type="coiled-coil region" evidence="4">
    <location>
        <begin position="185"/>
        <end position="216"/>
    </location>
</feature>
<dbReference type="EMBL" id="JBBPBM010001950">
    <property type="protein sequence ID" value="KAK8481020.1"/>
    <property type="molecule type" value="Genomic_DNA"/>
</dbReference>
<gene>
    <name evidence="7" type="ORF">V6N12_042632</name>
</gene>
<comment type="function">
    <text evidence="3">Component of the exocyst complex involved in the docking of exocytic vesicles with fusion sites on the plasma membrane.</text>
</comment>
<evidence type="ECO:0000256" key="4">
    <source>
        <dbReference type="SAM" id="Coils"/>
    </source>
</evidence>
<proteinExistence type="inferred from homology"/>
<dbReference type="Proteomes" id="UP001472677">
    <property type="component" value="Unassembled WGS sequence"/>
</dbReference>
<evidence type="ECO:0000313" key="8">
    <source>
        <dbReference type="Proteomes" id="UP001472677"/>
    </source>
</evidence>
<keyword evidence="3" id="KW-0653">Protein transport</keyword>
<keyword evidence="2 3" id="KW-0268">Exocytosis</keyword>